<dbReference type="EMBL" id="JBBDGM010000001">
    <property type="protein sequence ID" value="MEJ1086981.1"/>
    <property type="molecule type" value="Genomic_DNA"/>
</dbReference>
<feature type="transmembrane region" description="Helical" evidence="2">
    <location>
        <begin position="12"/>
        <end position="36"/>
    </location>
</feature>
<keyword evidence="2" id="KW-0472">Membrane</keyword>
<keyword evidence="2" id="KW-0812">Transmembrane</keyword>
<evidence type="ECO:0000313" key="3">
    <source>
        <dbReference type="EMBL" id="MEJ1086981.1"/>
    </source>
</evidence>
<accession>A0ABU8L8S6</accession>
<keyword evidence="2" id="KW-1133">Transmembrane helix</keyword>
<feature type="region of interest" description="Disordered" evidence="1">
    <location>
        <begin position="69"/>
        <end position="95"/>
    </location>
</feature>
<reference evidence="3 4" key="1">
    <citation type="submission" date="2024-02" db="EMBL/GenBank/DDBJ databases">
        <authorList>
            <person name="Saticioglu I.B."/>
        </authorList>
    </citation>
    <scope>NUCLEOTIDE SEQUENCE [LARGE SCALE GENOMIC DNA]</scope>
    <source>
        <strain evidence="3 4">Mu-80</strain>
    </source>
</reference>
<comment type="caution">
    <text evidence="3">The sequence shown here is derived from an EMBL/GenBank/DDBJ whole genome shotgun (WGS) entry which is preliminary data.</text>
</comment>
<gene>
    <name evidence="3" type="ORF">WDU99_01470</name>
</gene>
<dbReference type="RefSeq" id="WP_337330658.1">
    <property type="nucleotide sequence ID" value="NZ_JBBDGM010000001.1"/>
</dbReference>
<proteinExistence type="predicted"/>
<sequence length="103" mass="10755">MEAADIIDALLGWGVIALLVAVPVVLGVMGLITLYADKPLDKKYVVGGGGMAGGFSSGLDAVFSPTAHEAGLERDRQTARTAPAPSPGDPPWTIDERRIRIDV</sequence>
<evidence type="ECO:0000313" key="4">
    <source>
        <dbReference type="Proteomes" id="UP001371224"/>
    </source>
</evidence>
<keyword evidence="4" id="KW-1185">Reference proteome</keyword>
<name>A0ABU8L8S6_9MICO</name>
<evidence type="ECO:0000256" key="2">
    <source>
        <dbReference type="SAM" id="Phobius"/>
    </source>
</evidence>
<organism evidence="3 4">
    <name type="scientific">Microbacterium bandirmense</name>
    <dbReference type="NCBI Taxonomy" id="3122050"/>
    <lineage>
        <taxon>Bacteria</taxon>
        <taxon>Bacillati</taxon>
        <taxon>Actinomycetota</taxon>
        <taxon>Actinomycetes</taxon>
        <taxon>Micrococcales</taxon>
        <taxon>Microbacteriaceae</taxon>
        <taxon>Microbacterium</taxon>
    </lineage>
</organism>
<evidence type="ECO:0000256" key="1">
    <source>
        <dbReference type="SAM" id="MobiDB-lite"/>
    </source>
</evidence>
<protein>
    <submittedName>
        <fullName evidence="3">Uncharacterized protein</fullName>
    </submittedName>
</protein>
<dbReference type="Proteomes" id="UP001371224">
    <property type="component" value="Unassembled WGS sequence"/>
</dbReference>